<dbReference type="InterPro" id="IPR004101">
    <property type="entry name" value="Mur_ligase_C"/>
</dbReference>
<dbReference type="SUPFAM" id="SSF56059">
    <property type="entry name" value="Glutathione synthetase ATP-binding domain-like"/>
    <property type="match status" value="1"/>
</dbReference>
<evidence type="ECO:0000259" key="15">
    <source>
        <dbReference type="PROSITE" id="PS50975"/>
    </source>
</evidence>
<dbReference type="InterPro" id="IPR011761">
    <property type="entry name" value="ATP-grasp"/>
</dbReference>
<dbReference type="Proteomes" id="UP001529245">
    <property type="component" value="Unassembled WGS sequence"/>
</dbReference>
<evidence type="ECO:0000256" key="13">
    <source>
        <dbReference type="ARBA" id="ARBA00048425"/>
    </source>
</evidence>
<dbReference type="SMART" id="SM01209">
    <property type="entry name" value="GARS_A"/>
    <property type="match status" value="1"/>
</dbReference>
<dbReference type="Gene3D" id="3.30.470.20">
    <property type="entry name" value="ATP-grasp fold, B domain"/>
    <property type="match status" value="2"/>
</dbReference>
<evidence type="ECO:0000256" key="4">
    <source>
        <dbReference type="ARBA" id="ARBA00011738"/>
    </source>
</evidence>
<dbReference type="NCBIfam" id="NF010623">
    <property type="entry name" value="PRK14016.1"/>
    <property type="match status" value="1"/>
</dbReference>
<evidence type="ECO:0000313" key="17">
    <source>
        <dbReference type="Proteomes" id="UP001529245"/>
    </source>
</evidence>
<protein>
    <recommendedName>
        <fullName evidence="7">Cyanophycin synthetase</fullName>
        <ecNumber evidence="6">6.3.2.29</ecNumber>
        <ecNumber evidence="5">6.3.2.30</ecNumber>
    </recommendedName>
    <alternativeName>
        <fullName evidence="11">Cyanophycin synthase</fullName>
    </alternativeName>
</protein>
<dbReference type="Pfam" id="PF02875">
    <property type="entry name" value="Mur_ligase_C"/>
    <property type="match status" value="1"/>
</dbReference>
<dbReference type="InterPro" id="IPR011810">
    <property type="entry name" value="Cya_phycin_syn"/>
</dbReference>
<evidence type="ECO:0000256" key="14">
    <source>
        <dbReference type="PROSITE-ProRule" id="PRU00409"/>
    </source>
</evidence>
<feature type="domain" description="ATP-grasp" evidence="15">
    <location>
        <begin position="219"/>
        <end position="472"/>
    </location>
</feature>
<comment type="catalytic activity">
    <reaction evidence="12">
        <text>[L-4-(L-arginin-2-N-yl)aspartate](n)-L-aspartate + L-arginine + ATP = [L-4-(L-arginin-2-N-yl)aspartate](n+1) + ADP + phosphate + H(+)</text>
        <dbReference type="Rhea" id="RHEA:23888"/>
        <dbReference type="Rhea" id="RHEA-COMP:13732"/>
        <dbReference type="Rhea" id="RHEA-COMP:13733"/>
        <dbReference type="ChEBI" id="CHEBI:15378"/>
        <dbReference type="ChEBI" id="CHEBI:30616"/>
        <dbReference type="ChEBI" id="CHEBI:32682"/>
        <dbReference type="ChEBI" id="CHEBI:43474"/>
        <dbReference type="ChEBI" id="CHEBI:137986"/>
        <dbReference type="ChEBI" id="CHEBI:137990"/>
        <dbReference type="ChEBI" id="CHEBI:456216"/>
        <dbReference type="EC" id="6.3.2.30"/>
    </reaction>
</comment>
<dbReference type="SUPFAM" id="SSF53623">
    <property type="entry name" value="MurD-like peptide ligases, catalytic domain"/>
    <property type="match status" value="1"/>
</dbReference>
<evidence type="ECO:0000256" key="9">
    <source>
        <dbReference type="ARBA" id="ARBA00022741"/>
    </source>
</evidence>
<dbReference type="PROSITE" id="PS50975">
    <property type="entry name" value="ATP_GRASP"/>
    <property type="match status" value="1"/>
</dbReference>
<evidence type="ECO:0000256" key="6">
    <source>
        <dbReference type="ARBA" id="ARBA00013005"/>
    </source>
</evidence>
<dbReference type="Gene3D" id="3.40.1190.10">
    <property type="entry name" value="Mur-like, catalytic domain"/>
    <property type="match status" value="1"/>
</dbReference>
<gene>
    <name evidence="16" type="primary">cphA</name>
    <name evidence="16" type="ORF">QID03_11590</name>
</gene>
<dbReference type="InterPro" id="IPR044019">
    <property type="entry name" value="Cyanophycin_syn_N"/>
</dbReference>
<dbReference type="EMBL" id="JASGCB010000022">
    <property type="protein sequence ID" value="MDI9260808.1"/>
    <property type="molecule type" value="Genomic_DNA"/>
</dbReference>
<evidence type="ECO:0000256" key="1">
    <source>
        <dbReference type="ARBA" id="ARBA00003184"/>
    </source>
</evidence>
<comment type="pathway">
    <text evidence="2">Cell wall biogenesis; peptidoglycan biosynthesis.</text>
</comment>
<sequence length="883" mass="94242">MNIVRIRFIDGPNIFTYRPILLARLELGAYTGKESIDIPGFRERLLHHFPGLWQHHCSKGRPGGFIERLEDGTYFGHICEHVAIEIGHLAGIPANYGKTVYAGRAGLYDVAIECASFPAQRRALEAALDVVTALAEGREPGDLDALVREVARLYEGDRLGPSTQAIVDACRRRNIPVRRLQGSFLELGYGVHRKRIEATITDRTSCVAADIASDKALTKRLLDEAGIAVPPGGVAADEDEAVRLWRSLGVPAVVKPLDARQGQGVSLRLESEAEVRAAYREAKRYAGDVIVEAYVPGENVRVLVVDGRAVAASVREPAYVEGDGVHTVRELVDLVNRDPRRGEGHEKPLTKIAIDEIARQVLARQGMSPESVPQAGERVALRESANLSTGGEARDVTDVLHASYLRVAERAAEAVGLDVCGVDLVVPSLASAADAGGWAVIEVNACPGIRMHEHPSSGSPRRAAEAIVASLFPAGSDGRIPIVSITGTNGKTTTARLVAHGFTLAGKTVGLTTTGGVYIGGECVCKGDTTGPMSARLVLSNPRVEVAVLETARGGIVRGGLAYDVADVGVITNLSLDHVGQDGLESIDDIAFVKALVGECVRDDGAVVLNADDPRVLALAPRFRAPLVLVSQVPENPHVARHVRAGGMAVVVSDGVLYEWQEGAPQPILPVRDIPICLGGLARFHVENAALAAAAMRAAGLARSTVAQALATFSPEQNTGRLEMYVLPNGARVVLDYGHNPAGFLQVGQWLQALPCRRRVGVVGVPGDRANHVVEEAGRALAPWFDEFIVKEDDDLRGRAPGEIARLLASSIASACPDKPVAIVLDEREAFTRAAKSLGPEDIACVFYEQLAPLRAALEALGARPWHRAAAERADERMAMRLP</sequence>
<name>A0ABT6Y0F6_ALISE</name>
<proteinExistence type="inferred from homology"/>
<dbReference type="InterPro" id="IPR036565">
    <property type="entry name" value="Mur-like_cat_sf"/>
</dbReference>
<keyword evidence="10 14" id="KW-0067">ATP-binding</keyword>
<accession>A0ABT6Y0F6</accession>
<evidence type="ECO:0000256" key="2">
    <source>
        <dbReference type="ARBA" id="ARBA00004752"/>
    </source>
</evidence>
<dbReference type="Pfam" id="PF18921">
    <property type="entry name" value="Cyanophycin_syn"/>
    <property type="match status" value="1"/>
</dbReference>
<evidence type="ECO:0000256" key="10">
    <source>
        <dbReference type="ARBA" id="ARBA00022840"/>
    </source>
</evidence>
<evidence type="ECO:0000256" key="8">
    <source>
        <dbReference type="ARBA" id="ARBA00022598"/>
    </source>
</evidence>
<comment type="function">
    <text evidence="1">Catalyzes the ATP-dependent polymerization of arginine and aspartate to multi-L-arginyl-poly-L-aspartic acid (cyanophycin; a water-insoluble reserve polymer).</text>
</comment>
<dbReference type="InterPro" id="IPR013221">
    <property type="entry name" value="Mur_ligase_cen"/>
</dbReference>
<dbReference type="Pfam" id="PF13549">
    <property type="entry name" value="ATP-grasp_5"/>
    <property type="match status" value="1"/>
</dbReference>
<evidence type="ECO:0000256" key="12">
    <source>
        <dbReference type="ARBA" id="ARBA00048094"/>
    </source>
</evidence>
<dbReference type="SUPFAM" id="SSF53244">
    <property type="entry name" value="MurD-like peptide ligases, peptide-binding domain"/>
    <property type="match status" value="1"/>
</dbReference>
<reference evidence="16 17" key="1">
    <citation type="submission" date="2023-04" db="EMBL/GenBank/DDBJ databases">
        <title>A. sendaiensis sub sp. chiapanensis a novel subspecie with specific adaptation in bacterial cell wall isolated from an active volcano.</title>
        <authorList>
            <person name="Alvarez Gutierrez P.E."/>
            <person name="Ortiz Cortes L.Y."/>
        </authorList>
    </citation>
    <scope>NUCLEOTIDE SEQUENCE [LARGE SCALE GENOMIC DNA]</scope>
    <source>
        <strain evidence="16 17">PA2</strain>
    </source>
</reference>
<dbReference type="GO" id="GO:0071161">
    <property type="term" value="F:cyanophycin synthetase activity (L-arginine-adding)"/>
    <property type="evidence" value="ECO:0007669"/>
    <property type="project" value="UniProtKB-EC"/>
</dbReference>
<dbReference type="EC" id="6.3.2.30" evidence="5"/>
<evidence type="ECO:0000256" key="7">
    <source>
        <dbReference type="ARBA" id="ARBA00022036"/>
    </source>
</evidence>
<comment type="subunit">
    <text evidence="4">Homodimer.</text>
</comment>
<comment type="caution">
    <text evidence="16">The sequence shown here is derived from an EMBL/GenBank/DDBJ whole genome shotgun (WGS) entry which is preliminary data.</text>
</comment>
<evidence type="ECO:0000256" key="5">
    <source>
        <dbReference type="ARBA" id="ARBA00012968"/>
    </source>
</evidence>
<dbReference type="PANTHER" id="PTHR23135:SF18">
    <property type="entry name" value="CYANOPHYCIN SYNTHETASE"/>
    <property type="match status" value="1"/>
</dbReference>
<dbReference type="NCBIfam" id="TIGR02068">
    <property type="entry name" value="cya_phycin_syn"/>
    <property type="match status" value="1"/>
</dbReference>
<keyword evidence="8 16" id="KW-0436">Ligase</keyword>
<keyword evidence="17" id="KW-1185">Reference proteome</keyword>
<dbReference type="Gene3D" id="3.90.190.20">
    <property type="entry name" value="Mur ligase, C-terminal domain"/>
    <property type="match status" value="1"/>
</dbReference>
<organism evidence="16 17">
    <name type="scientific">Alicyclobacillus sendaiensis PA2</name>
    <dbReference type="NCBI Taxonomy" id="3029425"/>
    <lineage>
        <taxon>Bacteria</taxon>
        <taxon>Bacillati</taxon>
        <taxon>Bacillota</taxon>
        <taxon>Bacilli</taxon>
        <taxon>Bacillales</taxon>
        <taxon>Alicyclobacillaceae</taxon>
        <taxon>Alicyclobacillus</taxon>
    </lineage>
</organism>
<comment type="catalytic activity">
    <reaction evidence="13">
        <text>[L-4-(L-arginin-2-N-yl)aspartate](n) + L-aspartate + ATP = [L-4-(L-arginin-2-N-yl)aspartate](n)-L-aspartate + ADP + phosphate + H(+)</text>
        <dbReference type="Rhea" id="RHEA:13277"/>
        <dbReference type="Rhea" id="RHEA-COMP:13728"/>
        <dbReference type="Rhea" id="RHEA-COMP:13733"/>
        <dbReference type="ChEBI" id="CHEBI:15378"/>
        <dbReference type="ChEBI" id="CHEBI:29991"/>
        <dbReference type="ChEBI" id="CHEBI:30616"/>
        <dbReference type="ChEBI" id="CHEBI:43474"/>
        <dbReference type="ChEBI" id="CHEBI:137986"/>
        <dbReference type="ChEBI" id="CHEBI:137990"/>
        <dbReference type="ChEBI" id="CHEBI:456216"/>
        <dbReference type="EC" id="6.3.2.29"/>
    </reaction>
</comment>
<evidence type="ECO:0000256" key="3">
    <source>
        <dbReference type="ARBA" id="ARBA00009060"/>
    </source>
</evidence>
<keyword evidence="9 14" id="KW-0547">Nucleotide-binding</keyword>
<evidence type="ECO:0000313" key="16">
    <source>
        <dbReference type="EMBL" id="MDI9260808.1"/>
    </source>
</evidence>
<evidence type="ECO:0000256" key="11">
    <source>
        <dbReference type="ARBA" id="ARBA00031353"/>
    </source>
</evidence>
<dbReference type="RefSeq" id="WP_283204244.1">
    <property type="nucleotide sequence ID" value="NZ_JASGCB010000022.1"/>
</dbReference>
<dbReference type="InterPro" id="IPR036615">
    <property type="entry name" value="Mur_ligase_C_dom_sf"/>
</dbReference>
<dbReference type="GO" id="GO:0071160">
    <property type="term" value="F:cyanophycin synthetase activity (L-aspartate-adding)"/>
    <property type="evidence" value="ECO:0007669"/>
    <property type="project" value="UniProtKB-EC"/>
</dbReference>
<dbReference type="Pfam" id="PF08245">
    <property type="entry name" value="Mur_ligase_M"/>
    <property type="match status" value="1"/>
</dbReference>
<dbReference type="PANTHER" id="PTHR23135">
    <property type="entry name" value="MUR LIGASE FAMILY MEMBER"/>
    <property type="match status" value="1"/>
</dbReference>
<comment type="similarity">
    <text evidence="3">In the C-terminal section; belongs to the MurCDEF family.</text>
</comment>
<dbReference type="EC" id="6.3.2.29" evidence="6"/>